<dbReference type="GO" id="GO:0006874">
    <property type="term" value="P:intracellular calcium ion homeostasis"/>
    <property type="evidence" value="ECO:0007669"/>
    <property type="project" value="TreeGrafter"/>
</dbReference>
<dbReference type="InterPro" id="IPR004713">
    <property type="entry name" value="CaH_exchang"/>
</dbReference>
<keyword evidence="3 7" id="KW-0812">Transmembrane</keyword>
<dbReference type="OMA" id="IAAQCFR"/>
<feature type="transmembrane region" description="Helical" evidence="7">
    <location>
        <begin position="109"/>
        <end position="130"/>
    </location>
</feature>
<evidence type="ECO:0000256" key="3">
    <source>
        <dbReference type="ARBA" id="ARBA00022692"/>
    </source>
</evidence>
<feature type="domain" description="Sodium/calcium exchanger membrane region" evidence="8">
    <location>
        <begin position="345"/>
        <end position="487"/>
    </location>
</feature>
<evidence type="ECO:0000313" key="10">
    <source>
        <dbReference type="Proteomes" id="UP000051952"/>
    </source>
</evidence>
<accession>A0A0S4IUP6</accession>
<sequence length="510" mass="54322">MAHHDREMEELDKTSDVIVPSDETAVEVRKAKRESEPSGPPPLFDQLKEIAIGSKLNILYLFIPVAILSGMNDGPGALTFASSFFALIPLAALLGDLTEDLADQTNDAIGALINVTFGNITEVIVGFAALRLKQYDLIQMTMLGSVFGNMLLVLGSSLLIGGLKAPMLSFNGDAVKTYIGLLLLGCMGTVIPTAFSSLSTESGSSSAVQNVSAHVSLVLMVFYFLYLFFQLRTHKSMFDGEDGGEDGGEDDDDEEGDGPKFSFIVAFIAIGAVAVLISIISDFLVDTVSSAAKKKSLVLMVFYFLYLFFQLRTHKSMFDGEDGGEDGGDDDDEEGEGPKFSFIVAFVAIGAVAVLISIISDFLVDTVSSAADTFHLSRHFIGLVIIPIVGNVAEHASAIIMAAKGKIDIAFGVALGSSIQIQMFAFPLLAVASWVMGLDMDMNVTPFLAATLFVCVIVTYSCVFDSSATWLQGAKLLCAYLLLALAFLDAPDPATTTAAPTTSKRLAAMM</sequence>
<gene>
    <name evidence="9" type="ORF">BSAL_68460</name>
</gene>
<feature type="transmembrane region" description="Helical" evidence="7">
    <location>
        <begin position="444"/>
        <end position="463"/>
    </location>
</feature>
<name>A0A0S4IUP6_BODSA</name>
<comment type="subcellular location">
    <subcellularLocation>
        <location evidence="1">Endomembrane system</location>
        <topology evidence="1">Multi-pass membrane protein</topology>
    </subcellularLocation>
</comment>
<proteinExistence type="predicted"/>
<keyword evidence="6 7" id="KW-0472">Membrane</keyword>
<reference evidence="10" key="1">
    <citation type="submission" date="2015-09" db="EMBL/GenBank/DDBJ databases">
        <authorList>
            <consortium name="Pathogen Informatics"/>
        </authorList>
    </citation>
    <scope>NUCLEOTIDE SEQUENCE [LARGE SCALE GENOMIC DNA]</scope>
    <source>
        <strain evidence="10">Lake Konstanz</strain>
    </source>
</reference>
<dbReference type="GO" id="GO:0005774">
    <property type="term" value="C:vacuolar membrane"/>
    <property type="evidence" value="ECO:0007669"/>
    <property type="project" value="UniProtKB-ARBA"/>
</dbReference>
<feature type="transmembrane region" description="Helical" evidence="7">
    <location>
        <begin position="142"/>
        <end position="163"/>
    </location>
</feature>
<evidence type="ECO:0000256" key="7">
    <source>
        <dbReference type="SAM" id="Phobius"/>
    </source>
</evidence>
<feature type="transmembrane region" description="Helical" evidence="7">
    <location>
        <begin position="77"/>
        <end position="97"/>
    </location>
</feature>
<evidence type="ECO:0000256" key="4">
    <source>
        <dbReference type="ARBA" id="ARBA00022989"/>
    </source>
</evidence>
<feature type="transmembrane region" description="Helical" evidence="7">
    <location>
        <begin position="297"/>
        <end position="313"/>
    </location>
</feature>
<dbReference type="InterPro" id="IPR004837">
    <property type="entry name" value="NaCa_Exmemb"/>
</dbReference>
<keyword evidence="5" id="KW-0406">Ion transport</keyword>
<dbReference type="PANTHER" id="PTHR31503:SF22">
    <property type="entry name" value="VACUOLAR CALCIUM ION TRANSPORTER"/>
    <property type="match status" value="1"/>
</dbReference>
<feature type="transmembrane region" description="Helical" evidence="7">
    <location>
        <begin position="175"/>
        <end position="195"/>
    </location>
</feature>
<evidence type="ECO:0000256" key="1">
    <source>
        <dbReference type="ARBA" id="ARBA00004127"/>
    </source>
</evidence>
<dbReference type="EMBL" id="CYKH01000474">
    <property type="protein sequence ID" value="CUF98285.1"/>
    <property type="molecule type" value="Genomic_DNA"/>
</dbReference>
<keyword evidence="10" id="KW-1185">Reference proteome</keyword>
<keyword evidence="4 7" id="KW-1133">Transmembrane helix</keyword>
<feature type="transmembrane region" description="Helical" evidence="7">
    <location>
        <begin position="261"/>
        <end position="285"/>
    </location>
</feature>
<dbReference type="Pfam" id="PF01699">
    <property type="entry name" value="Na_Ca_ex"/>
    <property type="match status" value="2"/>
</dbReference>
<dbReference type="GO" id="GO:0012505">
    <property type="term" value="C:endomembrane system"/>
    <property type="evidence" value="ECO:0007669"/>
    <property type="project" value="UniProtKB-SubCell"/>
</dbReference>
<dbReference type="InterPro" id="IPR044880">
    <property type="entry name" value="NCX_ion-bd_dom_sf"/>
</dbReference>
<evidence type="ECO:0000313" key="9">
    <source>
        <dbReference type="EMBL" id="CUF98285.1"/>
    </source>
</evidence>
<feature type="transmembrane region" description="Helical" evidence="7">
    <location>
        <begin position="340"/>
        <end position="359"/>
    </location>
</feature>
<dbReference type="PANTHER" id="PTHR31503">
    <property type="entry name" value="VACUOLAR CALCIUM ION TRANSPORTER"/>
    <property type="match status" value="1"/>
</dbReference>
<evidence type="ECO:0000256" key="5">
    <source>
        <dbReference type="ARBA" id="ARBA00023065"/>
    </source>
</evidence>
<dbReference type="Gene3D" id="1.20.1420.30">
    <property type="entry name" value="NCX, central ion-binding region"/>
    <property type="match status" value="2"/>
</dbReference>
<dbReference type="GO" id="GO:0015369">
    <property type="term" value="F:calcium:proton antiporter activity"/>
    <property type="evidence" value="ECO:0007669"/>
    <property type="project" value="UniProtKB-ARBA"/>
</dbReference>
<dbReference type="OrthoDB" id="1699231at2759"/>
<dbReference type="Proteomes" id="UP000051952">
    <property type="component" value="Unassembled WGS sequence"/>
</dbReference>
<feature type="transmembrane region" description="Helical" evidence="7">
    <location>
        <begin position="469"/>
        <end position="488"/>
    </location>
</feature>
<feature type="domain" description="Sodium/calcium exchanger membrane region" evidence="8">
    <location>
        <begin position="77"/>
        <end position="231"/>
    </location>
</feature>
<evidence type="ECO:0000256" key="2">
    <source>
        <dbReference type="ARBA" id="ARBA00022448"/>
    </source>
</evidence>
<feature type="transmembrane region" description="Helical" evidence="7">
    <location>
        <begin position="207"/>
        <end position="229"/>
    </location>
</feature>
<dbReference type="AlphaFoldDB" id="A0A0S4IUP6"/>
<keyword evidence="2" id="KW-0813">Transport</keyword>
<organism evidence="9 10">
    <name type="scientific">Bodo saltans</name>
    <name type="common">Flagellated protozoan</name>
    <dbReference type="NCBI Taxonomy" id="75058"/>
    <lineage>
        <taxon>Eukaryota</taxon>
        <taxon>Discoba</taxon>
        <taxon>Euglenozoa</taxon>
        <taxon>Kinetoplastea</taxon>
        <taxon>Metakinetoplastina</taxon>
        <taxon>Eubodonida</taxon>
        <taxon>Bodonidae</taxon>
        <taxon>Bodo</taxon>
    </lineage>
</organism>
<evidence type="ECO:0000259" key="8">
    <source>
        <dbReference type="Pfam" id="PF01699"/>
    </source>
</evidence>
<feature type="transmembrane region" description="Helical" evidence="7">
    <location>
        <begin position="50"/>
        <end position="70"/>
    </location>
</feature>
<evidence type="ECO:0000256" key="6">
    <source>
        <dbReference type="ARBA" id="ARBA00023136"/>
    </source>
</evidence>
<protein>
    <submittedName>
        <fullName evidence="9">Sodium/calcium exchange protein, putative</fullName>
    </submittedName>
</protein>
<dbReference type="VEuPathDB" id="TriTrypDB:BSAL_68460"/>
<feature type="transmembrane region" description="Helical" evidence="7">
    <location>
        <begin position="409"/>
        <end position="432"/>
    </location>
</feature>